<organism evidence="1 2">
    <name type="scientific">Marssonina brunnea f. sp. multigermtubi (strain MB_m1)</name>
    <name type="common">Marssonina leaf spot fungus</name>
    <dbReference type="NCBI Taxonomy" id="1072389"/>
    <lineage>
        <taxon>Eukaryota</taxon>
        <taxon>Fungi</taxon>
        <taxon>Dikarya</taxon>
        <taxon>Ascomycota</taxon>
        <taxon>Pezizomycotina</taxon>
        <taxon>Leotiomycetes</taxon>
        <taxon>Helotiales</taxon>
        <taxon>Drepanopezizaceae</taxon>
        <taxon>Drepanopeziza</taxon>
    </lineage>
</organism>
<dbReference type="Proteomes" id="UP000006753">
    <property type="component" value="Unassembled WGS sequence"/>
</dbReference>
<dbReference type="KEGG" id="mbe:MBM_07484"/>
<evidence type="ECO:0000313" key="2">
    <source>
        <dbReference type="Proteomes" id="UP000006753"/>
    </source>
</evidence>
<evidence type="ECO:0000313" key="1">
    <source>
        <dbReference type="EMBL" id="EKD14254.1"/>
    </source>
</evidence>
<name>K1XP47_MARBU</name>
<dbReference type="EMBL" id="JH921446">
    <property type="protein sequence ID" value="EKD14254.1"/>
    <property type="molecule type" value="Genomic_DNA"/>
</dbReference>
<reference evidence="1 2" key="1">
    <citation type="journal article" date="2012" name="BMC Genomics">
        <title>Sequencing the genome of Marssonina brunnea reveals fungus-poplar co-evolution.</title>
        <authorList>
            <person name="Zhu S."/>
            <person name="Cao Y.-Z."/>
            <person name="Jiang C."/>
            <person name="Tan B.-Y."/>
            <person name="Wang Z."/>
            <person name="Feng S."/>
            <person name="Zhang L."/>
            <person name="Su X.-H."/>
            <person name="Brejova B."/>
            <person name="Vinar T."/>
            <person name="Xu M."/>
            <person name="Wang M.-X."/>
            <person name="Zhang S.-G."/>
            <person name="Huang M.-R."/>
            <person name="Wu R."/>
            <person name="Zhou Y."/>
        </authorList>
    </citation>
    <scope>NUCLEOTIDE SEQUENCE [LARGE SCALE GENOMIC DNA]</scope>
    <source>
        <strain evidence="1 2">MB_m1</strain>
    </source>
</reference>
<dbReference type="InParanoid" id="K1XP47"/>
<dbReference type="GeneID" id="18763419"/>
<dbReference type="HOGENOM" id="CLU_1098686_0_0_1"/>
<accession>K1XP47</accession>
<sequence>MGFRGGGYMGVGMSVDADFGSGFRSGSRFGSGSGSGSGFGSGYGSGHIYDGDDIIEEMIYFDVDDVGFNGRSWGGGGSEDKGGRGGFGMGLARGSELVNDKAEETGFGVENEVEDAGFEIGASGLDIEGWGGVGMGSAGADASGWGIEGWGGEGWNGSADTNATSIIIEPGFNGNASRSNIELGFNGISFAGTNFTGPNAEWRGWNGSADTNASRSDVKRWNDMGMNIVASNIELGFDGMSFAGTNATGPNAE</sequence>
<proteinExistence type="predicted"/>
<gene>
    <name evidence="1" type="ORF">MBM_07484</name>
</gene>
<dbReference type="AlphaFoldDB" id="K1XP47"/>
<keyword evidence="2" id="KW-1185">Reference proteome</keyword>
<protein>
    <submittedName>
        <fullName evidence="1">Uncharacterized protein</fullName>
    </submittedName>
</protein>